<dbReference type="Proteomes" id="UP000030689">
    <property type="component" value="Unassembled WGS sequence"/>
</dbReference>
<proteinExistence type="inferred from homology"/>
<reference evidence="6 7" key="1">
    <citation type="journal article" date="2013" name="Front. Plant Sci.">
        <title>The Reference Genome of the Halophytic Plant Eutrema salsugineum.</title>
        <authorList>
            <person name="Yang R."/>
            <person name="Jarvis D.E."/>
            <person name="Chen H."/>
            <person name="Beilstein M.A."/>
            <person name="Grimwood J."/>
            <person name="Jenkins J."/>
            <person name="Shu S."/>
            <person name="Prochnik S."/>
            <person name="Xin M."/>
            <person name="Ma C."/>
            <person name="Schmutz J."/>
            <person name="Wing R.A."/>
            <person name="Mitchell-Olds T."/>
            <person name="Schumaker K.S."/>
            <person name="Wang X."/>
        </authorList>
    </citation>
    <scope>NUCLEOTIDE SEQUENCE [LARGE SCALE GENOMIC DNA]</scope>
</reference>
<comment type="similarity">
    <text evidence="1">Belongs to the peptidase C1 family.</text>
</comment>
<evidence type="ECO:0000313" key="6">
    <source>
        <dbReference type="EMBL" id="ESQ33374.1"/>
    </source>
</evidence>
<keyword evidence="2" id="KW-0645">Protease</keyword>
<dbReference type="Gramene" id="ESQ33374">
    <property type="protein sequence ID" value="ESQ33374"/>
    <property type="gene ID" value="EUTSA_v10009969mg"/>
</dbReference>
<evidence type="ECO:0000259" key="5">
    <source>
        <dbReference type="Pfam" id="PF00112"/>
    </source>
</evidence>
<dbReference type="OMA" id="ANYAAYC"/>
<dbReference type="Pfam" id="PF00112">
    <property type="entry name" value="Peptidase_C1"/>
    <property type="match status" value="1"/>
</dbReference>
<organism evidence="6 7">
    <name type="scientific">Eutrema salsugineum</name>
    <name type="common">Saltwater cress</name>
    <name type="synonym">Sisymbrium salsugineum</name>
    <dbReference type="NCBI Taxonomy" id="72664"/>
    <lineage>
        <taxon>Eukaryota</taxon>
        <taxon>Viridiplantae</taxon>
        <taxon>Streptophyta</taxon>
        <taxon>Embryophyta</taxon>
        <taxon>Tracheophyta</taxon>
        <taxon>Spermatophyta</taxon>
        <taxon>Magnoliopsida</taxon>
        <taxon>eudicotyledons</taxon>
        <taxon>Gunneridae</taxon>
        <taxon>Pentapetalae</taxon>
        <taxon>rosids</taxon>
        <taxon>malvids</taxon>
        <taxon>Brassicales</taxon>
        <taxon>Brassicaceae</taxon>
        <taxon>Eutremeae</taxon>
        <taxon>Eutrema</taxon>
    </lineage>
</organism>
<dbReference type="InterPro" id="IPR013128">
    <property type="entry name" value="Peptidase_C1A"/>
</dbReference>
<dbReference type="EMBL" id="KI517683">
    <property type="protein sequence ID" value="ESQ33374.1"/>
    <property type="molecule type" value="Genomic_DNA"/>
</dbReference>
<keyword evidence="7" id="KW-1185">Reference proteome</keyword>
<evidence type="ECO:0000256" key="4">
    <source>
        <dbReference type="ARBA" id="ARBA00022807"/>
    </source>
</evidence>
<gene>
    <name evidence="6" type="ORF">EUTSA_v10009969mg</name>
</gene>
<dbReference type="OrthoDB" id="10253408at2759"/>
<dbReference type="Gene3D" id="3.90.70.10">
    <property type="entry name" value="Cysteine proteinases"/>
    <property type="match status" value="1"/>
</dbReference>
<evidence type="ECO:0000256" key="3">
    <source>
        <dbReference type="ARBA" id="ARBA00022801"/>
    </source>
</evidence>
<keyword evidence="3" id="KW-0378">Hydrolase</keyword>
<protein>
    <recommendedName>
        <fullName evidence="5">Peptidase C1A papain C-terminal domain-containing protein</fullName>
    </recommendedName>
</protein>
<dbReference type="AlphaFoldDB" id="V4KPX8"/>
<evidence type="ECO:0000256" key="2">
    <source>
        <dbReference type="ARBA" id="ARBA00022670"/>
    </source>
</evidence>
<evidence type="ECO:0000313" key="7">
    <source>
        <dbReference type="Proteomes" id="UP000030689"/>
    </source>
</evidence>
<dbReference type="InterPro" id="IPR000668">
    <property type="entry name" value="Peptidase_C1A_C"/>
</dbReference>
<evidence type="ECO:0000256" key="1">
    <source>
        <dbReference type="ARBA" id="ARBA00008455"/>
    </source>
</evidence>
<keyword evidence="4" id="KW-0788">Thiol protease</keyword>
<dbReference type="PANTHER" id="PTHR12411">
    <property type="entry name" value="CYSTEINE PROTEASE FAMILY C1-RELATED"/>
    <property type="match status" value="1"/>
</dbReference>
<feature type="domain" description="Peptidase C1A papain C-terminal" evidence="5">
    <location>
        <begin position="6"/>
        <end position="111"/>
    </location>
</feature>
<dbReference type="STRING" id="72664.V4KPX8"/>
<dbReference type="SUPFAM" id="SSF54001">
    <property type="entry name" value="Cysteine proteinases"/>
    <property type="match status" value="1"/>
</dbReference>
<dbReference type="eggNOG" id="KOG1543">
    <property type="taxonomic scope" value="Eukaryota"/>
</dbReference>
<sequence>MVTSRFVTIDGVGYVPQNDEMSLKKAVSHQPIAVGLEFYNLSFTGKRVFNGLFCSIPNHNVLIVGYGTSEEKGDYWLIHNSFGPAWGDEIYFRLKRSNIQNSGGISGITYNPVYPIKLFSSSDLLSPNVKDTEERR</sequence>
<dbReference type="GO" id="GO:0006508">
    <property type="term" value="P:proteolysis"/>
    <property type="evidence" value="ECO:0007669"/>
    <property type="project" value="UniProtKB-KW"/>
</dbReference>
<dbReference type="KEGG" id="eus:EUTSA_v10009969mg"/>
<dbReference type="InterPro" id="IPR038765">
    <property type="entry name" value="Papain-like_cys_pep_sf"/>
</dbReference>
<accession>V4KPX8</accession>
<name>V4KPX8_EUTSA</name>
<dbReference type="GO" id="GO:0008234">
    <property type="term" value="F:cysteine-type peptidase activity"/>
    <property type="evidence" value="ECO:0007669"/>
    <property type="project" value="UniProtKB-KW"/>
</dbReference>